<name>A0A1V0SI65_9VIRU</name>
<dbReference type="Pfam" id="PF13405">
    <property type="entry name" value="EF-hand_6"/>
    <property type="match status" value="1"/>
</dbReference>
<evidence type="ECO:0000313" key="2">
    <source>
        <dbReference type="EMBL" id="ARF11409.1"/>
    </source>
</evidence>
<dbReference type="Gene3D" id="1.10.238.10">
    <property type="entry name" value="EF-hand"/>
    <property type="match status" value="1"/>
</dbReference>
<dbReference type="GO" id="GO:0005509">
    <property type="term" value="F:calcium ion binding"/>
    <property type="evidence" value="ECO:0007669"/>
    <property type="project" value="InterPro"/>
</dbReference>
<evidence type="ECO:0000259" key="1">
    <source>
        <dbReference type="PROSITE" id="PS50222"/>
    </source>
</evidence>
<reference evidence="2" key="1">
    <citation type="journal article" date="2017" name="Science">
        <title>Giant viruses with an expanded complement of translation system components.</title>
        <authorList>
            <person name="Schulz F."/>
            <person name="Yutin N."/>
            <person name="Ivanova N.N."/>
            <person name="Ortega D.R."/>
            <person name="Lee T.K."/>
            <person name="Vierheilig J."/>
            <person name="Daims H."/>
            <person name="Horn M."/>
            <person name="Wagner M."/>
            <person name="Jensen G.J."/>
            <person name="Kyrpides N.C."/>
            <person name="Koonin E.V."/>
            <person name="Woyke T."/>
        </authorList>
    </citation>
    <scope>NUCLEOTIDE SEQUENCE</scope>
    <source>
        <strain evidence="2">KNV1</strain>
    </source>
</reference>
<dbReference type="EMBL" id="KY684108">
    <property type="protein sequence ID" value="ARF11409.1"/>
    <property type="molecule type" value="Genomic_DNA"/>
</dbReference>
<sequence>METLKEIFDHYDYNKDGKINCKSFKLIINLIDMPIINCTQKYYKYNDLIDYIKKYGKLKKPISKTKVQQILKQNYKEDLQFITSELSK</sequence>
<gene>
    <name evidence="2" type="ORF">Klosneuvirus_1_266</name>
</gene>
<dbReference type="PROSITE" id="PS50222">
    <property type="entry name" value="EF_HAND_2"/>
    <property type="match status" value="1"/>
</dbReference>
<feature type="domain" description="EF-hand" evidence="1">
    <location>
        <begin position="1"/>
        <end position="34"/>
    </location>
</feature>
<proteinExistence type="predicted"/>
<dbReference type="InterPro" id="IPR011992">
    <property type="entry name" value="EF-hand-dom_pair"/>
</dbReference>
<dbReference type="SUPFAM" id="SSF47473">
    <property type="entry name" value="EF-hand"/>
    <property type="match status" value="1"/>
</dbReference>
<organism evidence="2">
    <name type="scientific">Klosneuvirus KNV1</name>
    <dbReference type="NCBI Taxonomy" id="1977640"/>
    <lineage>
        <taxon>Viruses</taxon>
        <taxon>Varidnaviria</taxon>
        <taxon>Bamfordvirae</taxon>
        <taxon>Nucleocytoviricota</taxon>
        <taxon>Megaviricetes</taxon>
        <taxon>Imitervirales</taxon>
        <taxon>Mimiviridae</taxon>
        <taxon>Klosneuvirinae</taxon>
        <taxon>Klosneuvirus</taxon>
    </lineage>
</organism>
<protein>
    <recommendedName>
        <fullName evidence="1">EF-hand domain-containing protein</fullName>
    </recommendedName>
</protein>
<accession>A0A1V0SI65</accession>
<dbReference type="InterPro" id="IPR002048">
    <property type="entry name" value="EF_hand_dom"/>
</dbReference>